<feature type="region of interest" description="Disordered" evidence="12">
    <location>
        <begin position="486"/>
        <end position="537"/>
    </location>
</feature>
<comment type="caution">
    <text evidence="14">The sequence shown here is derived from an EMBL/GenBank/DDBJ whole genome shotgun (WGS) entry which is preliminary data.</text>
</comment>
<comment type="cofactor">
    <cofactor evidence="7 10">
        <name>Mg(2+)</name>
        <dbReference type="ChEBI" id="CHEBI:18420"/>
    </cofactor>
    <text evidence="7 10">Binds 1 Mg(2+) ion per subunit.</text>
</comment>
<evidence type="ECO:0000256" key="10">
    <source>
        <dbReference type="PIRSR" id="PIRSR000485-2"/>
    </source>
</evidence>
<dbReference type="GO" id="GO:0051539">
    <property type="term" value="F:4 iron, 4 sulfur cluster binding"/>
    <property type="evidence" value="ECO:0007669"/>
    <property type="project" value="UniProtKB-KW"/>
</dbReference>
<comment type="function">
    <text evidence="7">Catalyzes the formation of phosphoribosylamine from phosphoribosylpyrophosphate (PRPP) and glutamine.</text>
</comment>
<feature type="domain" description="Glutamine amidotransferase type-2" evidence="13">
    <location>
        <begin position="23"/>
        <end position="245"/>
    </location>
</feature>
<dbReference type="PIRSF" id="PIRSF000485">
    <property type="entry name" value="Amd_phspho_trans"/>
    <property type="match status" value="1"/>
</dbReference>
<feature type="binding site" evidence="7 10">
    <location>
        <position position="307"/>
    </location>
    <ligand>
        <name>Mg(2+)</name>
        <dbReference type="ChEBI" id="CHEBI:18420"/>
    </ligand>
</feature>
<dbReference type="InterPro" id="IPR000836">
    <property type="entry name" value="PRTase_dom"/>
</dbReference>
<evidence type="ECO:0000256" key="7">
    <source>
        <dbReference type="HAMAP-Rule" id="MF_01931"/>
    </source>
</evidence>
<dbReference type="PROSITE" id="PS51278">
    <property type="entry name" value="GATASE_TYPE_2"/>
    <property type="match status" value="1"/>
</dbReference>
<comment type="pathway">
    <text evidence="1 7 8">Purine metabolism; IMP biosynthesis via de novo pathway; N(1)-(5-phospho-D-ribosyl)glycinamide from 5-phospho-alpha-D-ribose 1-diphosphate: step 1/2.</text>
</comment>
<dbReference type="GO" id="GO:0006189">
    <property type="term" value="P:'de novo' IMP biosynthetic process"/>
    <property type="evidence" value="ECO:0007669"/>
    <property type="project" value="UniProtKB-UniRule"/>
</dbReference>
<sequence length="537" mass="57702">MPRGDGRLTDDLDPQDRGPQDACGVFGVWAPEEEVAKLTYFGLFALQHRGQEAAGIAVSDGSGVVVYKDLGLVSQVFDEPTLASLRGHLAIGHTRYSTTGGSNWENAQPTIRATTAGTTIALAHNGNLVNTAELAREVAERGLEADSAATSDTALVTTLLASRPDLSVEAAAMEVLPRLRGAFSFVFMDESTLYAARDPQGVRPLVLGRMERGWAVASETAALDIVGASFVREVEPGEILAIDEHGLRSTRFAVPEPKGCLFEYVYLARPDTTIAGRNIYAARVEVGRRLAKEHPVEADLVIGVPESGIPAAIGYAEESGIPYSAGFMKNAYVGRTFIQPSQTIRQLGIRLKLNPLREVVRGKRIVVIDDSIVRGNTQRAQIRMLREAGALEVHVRISSPPVKWPCFYGIDFATRAELIANGLEIDGIRRSIGADSLGYVSLDGLVQSTEQPKTRLCMACFDGQYPIELPAGHLIGKHLLESVGKRASMPDASPEAASAAVAGLEQEYEDEQYAESEREPAPPLVGSPGGVDALHRP</sequence>
<keyword evidence="7 11" id="KW-0411">Iron-sulfur</keyword>
<protein>
    <recommendedName>
        <fullName evidence="7">Amidophosphoribosyltransferase</fullName>
        <shortName evidence="7">ATase</shortName>
        <ecNumber evidence="7">2.4.2.14</ecNumber>
    </recommendedName>
    <alternativeName>
        <fullName evidence="7">Glutamine phosphoribosylpyrophosphate amidotransferase</fullName>
        <shortName evidence="7">GPATase</shortName>
    </alternativeName>
</protein>
<feature type="binding site" evidence="7 11">
    <location>
        <position position="460"/>
    </location>
    <ligand>
        <name>[4Fe-4S] cluster</name>
        <dbReference type="ChEBI" id="CHEBI:49883"/>
    </ligand>
</feature>
<dbReference type="InterPro" id="IPR017932">
    <property type="entry name" value="GATase_2_dom"/>
</dbReference>
<dbReference type="AlphaFoldDB" id="A0A1K0FD65"/>
<evidence type="ECO:0000256" key="9">
    <source>
        <dbReference type="PIRSR" id="PIRSR000485-1"/>
    </source>
</evidence>
<dbReference type="InterPro" id="IPR029055">
    <property type="entry name" value="Ntn_hydrolases_N"/>
</dbReference>
<dbReference type="Proteomes" id="UP000182486">
    <property type="component" value="Unassembled WGS sequence"/>
</dbReference>
<dbReference type="Pfam" id="PF13522">
    <property type="entry name" value="GATase_6"/>
    <property type="match status" value="1"/>
</dbReference>
<feature type="active site" description="Nucleophile" evidence="7 9">
    <location>
        <position position="23"/>
    </location>
</feature>
<dbReference type="GO" id="GO:0000287">
    <property type="term" value="F:magnesium ion binding"/>
    <property type="evidence" value="ECO:0007669"/>
    <property type="project" value="UniProtKB-UniRule"/>
</dbReference>
<evidence type="ECO:0000256" key="4">
    <source>
        <dbReference type="ARBA" id="ARBA00022679"/>
    </source>
</evidence>
<comment type="similarity">
    <text evidence="2 7 8">In the C-terminal section; belongs to the purine/pyrimidine phosphoribosyltransferase family.</text>
</comment>
<keyword evidence="7 10" id="KW-0460">Magnesium</keyword>
<keyword evidence="7 10" id="KW-0479">Metal-binding</keyword>
<keyword evidence="3 7" id="KW-0328">Glycosyltransferase</keyword>
<dbReference type="GO" id="GO:0009113">
    <property type="term" value="P:purine nucleobase biosynthetic process"/>
    <property type="evidence" value="ECO:0007669"/>
    <property type="project" value="UniProtKB-UniRule"/>
</dbReference>
<comment type="cofactor">
    <cofactor evidence="7 11">
        <name>[4Fe-4S] cluster</name>
        <dbReference type="ChEBI" id="CHEBI:49883"/>
    </cofactor>
    <text evidence="7 11">Binds 1 [4Fe-4S] cluster per subunit.</text>
</comment>
<dbReference type="PANTHER" id="PTHR11907">
    <property type="entry name" value="AMIDOPHOSPHORIBOSYLTRANSFERASE"/>
    <property type="match status" value="1"/>
</dbReference>
<dbReference type="Pfam" id="PF00156">
    <property type="entry name" value="Pribosyltran"/>
    <property type="match status" value="1"/>
</dbReference>
<keyword evidence="5 7" id="KW-0658">Purine biosynthesis</keyword>
<evidence type="ECO:0000313" key="14">
    <source>
        <dbReference type="EMBL" id="OJF10688.1"/>
    </source>
</evidence>
<evidence type="ECO:0000256" key="11">
    <source>
        <dbReference type="PIRSR" id="PIRSR000485-3"/>
    </source>
</evidence>
<dbReference type="InterPro" id="IPR005854">
    <property type="entry name" value="PurF"/>
</dbReference>
<feature type="binding site" evidence="7 11">
    <location>
        <position position="406"/>
    </location>
    <ligand>
        <name>[4Fe-4S] cluster</name>
        <dbReference type="ChEBI" id="CHEBI:49883"/>
    </ligand>
</feature>
<dbReference type="NCBIfam" id="TIGR01134">
    <property type="entry name" value="purF"/>
    <property type="match status" value="1"/>
</dbReference>
<feature type="compositionally biased region" description="Low complexity" evidence="12">
    <location>
        <begin position="487"/>
        <end position="502"/>
    </location>
</feature>
<reference evidence="14 15" key="1">
    <citation type="submission" date="2016-09" db="EMBL/GenBank/DDBJ databases">
        <title>Couchioplanes caeruleus draft genome sequence.</title>
        <authorList>
            <person name="Sheehan J."/>
            <person name="Caffrey P."/>
        </authorList>
    </citation>
    <scope>NUCLEOTIDE SEQUENCE [LARGE SCALE GENOMIC DNA]</scope>
    <source>
        <strain evidence="14 15">DSM 43634</strain>
    </source>
</reference>
<dbReference type="CDD" id="cd00715">
    <property type="entry name" value="GPATase_N"/>
    <property type="match status" value="1"/>
</dbReference>
<dbReference type="EMBL" id="MEIA01000464">
    <property type="protein sequence ID" value="OJF10688.1"/>
    <property type="molecule type" value="Genomic_DNA"/>
</dbReference>
<dbReference type="GO" id="GO:0004044">
    <property type="term" value="F:amidophosphoribosyltransferase activity"/>
    <property type="evidence" value="ECO:0007669"/>
    <property type="project" value="UniProtKB-UniRule"/>
</dbReference>
<feature type="binding site" evidence="7 11">
    <location>
        <position position="260"/>
    </location>
    <ligand>
        <name>[4Fe-4S] cluster</name>
        <dbReference type="ChEBI" id="CHEBI:49883"/>
    </ligand>
</feature>
<keyword evidence="6 7" id="KW-0315">Glutamine amidotransferase</keyword>
<dbReference type="InterPro" id="IPR035584">
    <property type="entry name" value="PurF_N"/>
</dbReference>
<evidence type="ECO:0000256" key="12">
    <source>
        <dbReference type="SAM" id="MobiDB-lite"/>
    </source>
</evidence>
<evidence type="ECO:0000256" key="6">
    <source>
        <dbReference type="ARBA" id="ARBA00022962"/>
    </source>
</evidence>
<keyword evidence="15" id="KW-1185">Reference proteome</keyword>
<dbReference type="UniPathway" id="UPA00074">
    <property type="reaction ID" value="UER00124"/>
</dbReference>
<name>A0A1K0FD65_9ACTN</name>
<evidence type="ECO:0000256" key="1">
    <source>
        <dbReference type="ARBA" id="ARBA00005209"/>
    </source>
</evidence>
<keyword evidence="7 11" id="KW-0408">Iron</keyword>
<keyword evidence="4 7" id="KW-0808">Transferase</keyword>
<dbReference type="RefSeq" id="WP_071808819.1">
    <property type="nucleotide sequence ID" value="NZ_MEIA01000464.1"/>
</dbReference>
<feature type="binding site" evidence="7 10">
    <location>
        <position position="369"/>
    </location>
    <ligand>
        <name>Mg(2+)</name>
        <dbReference type="ChEBI" id="CHEBI:18420"/>
    </ligand>
</feature>
<dbReference type="Gene3D" id="3.60.20.10">
    <property type="entry name" value="Glutamine Phosphoribosylpyrophosphate, subunit 1, domain 1"/>
    <property type="match status" value="1"/>
</dbReference>
<feature type="binding site" evidence="7 10">
    <location>
        <position position="370"/>
    </location>
    <ligand>
        <name>Mg(2+)</name>
        <dbReference type="ChEBI" id="CHEBI:18420"/>
    </ligand>
</feature>
<evidence type="ECO:0000256" key="5">
    <source>
        <dbReference type="ARBA" id="ARBA00022755"/>
    </source>
</evidence>
<dbReference type="Gene3D" id="3.40.50.2020">
    <property type="match status" value="1"/>
</dbReference>
<gene>
    <name evidence="7" type="primary">purF</name>
    <name evidence="14" type="ORF">BG844_30710</name>
</gene>
<comment type="catalytic activity">
    <reaction evidence="7 8">
        <text>5-phospho-beta-D-ribosylamine + L-glutamate + diphosphate = 5-phospho-alpha-D-ribose 1-diphosphate + L-glutamine + H2O</text>
        <dbReference type="Rhea" id="RHEA:14905"/>
        <dbReference type="ChEBI" id="CHEBI:15377"/>
        <dbReference type="ChEBI" id="CHEBI:29985"/>
        <dbReference type="ChEBI" id="CHEBI:33019"/>
        <dbReference type="ChEBI" id="CHEBI:58017"/>
        <dbReference type="ChEBI" id="CHEBI:58359"/>
        <dbReference type="ChEBI" id="CHEBI:58681"/>
        <dbReference type="EC" id="2.4.2.14"/>
    </reaction>
</comment>
<dbReference type="CDD" id="cd06223">
    <property type="entry name" value="PRTases_typeI"/>
    <property type="match status" value="1"/>
</dbReference>
<accession>A0A1K0FD65</accession>
<feature type="binding site" evidence="7 11">
    <location>
        <position position="457"/>
    </location>
    <ligand>
        <name>[4Fe-4S] cluster</name>
        <dbReference type="ChEBI" id="CHEBI:49883"/>
    </ligand>
</feature>
<organism evidence="14 15">
    <name type="scientific">Couchioplanes caeruleus subsp. caeruleus</name>
    <dbReference type="NCBI Taxonomy" id="56427"/>
    <lineage>
        <taxon>Bacteria</taxon>
        <taxon>Bacillati</taxon>
        <taxon>Actinomycetota</taxon>
        <taxon>Actinomycetes</taxon>
        <taxon>Micromonosporales</taxon>
        <taxon>Micromonosporaceae</taxon>
        <taxon>Couchioplanes</taxon>
    </lineage>
</organism>
<dbReference type="HAMAP" id="MF_01931">
    <property type="entry name" value="PurF"/>
    <property type="match status" value="1"/>
</dbReference>
<dbReference type="EC" id="2.4.2.14" evidence="7"/>
<dbReference type="SUPFAM" id="SSF53271">
    <property type="entry name" value="PRTase-like"/>
    <property type="match status" value="1"/>
</dbReference>
<evidence type="ECO:0000259" key="13">
    <source>
        <dbReference type="PROSITE" id="PS51278"/>
    </source>
</evidence>
<dbReference type="InterPro" id="IPR029057">
    <property type="entry name" value="PRTase-like"/>
</dbReference>
<keyword evidence="7" id="KW-0004">4Fe-4S</keyword>
<dbReference type="SUPFAM" id="SSF56235">
    <property type="entry name" value="N-terminal nucleophile aminohydrolases (Ntn hydrolases)"/>
    <property type="match status" value="1"/>
</dbReference>
<evidence type="ECO:0000313" key="15">
    <source>
        <dbReference type="Proteomes" id="UP000182486"/>
    </source>
</evidence>
<evidence type="ECO:0000256" key="8">
    <source>
        <dbReference type="PIRNR" id="PIRNR000485"/>
    </source>
</evidence>
<proteinExistence type="inferred from homology"/>
<evidence type="ECO:0000256" key="2">
    <source>
        <dbReference type="ARBA" id="ARBA00010138"/>
    </source>
</evidence>
<evidence type="ECO:0000256" key="3">
    <source>
        <dbReference type="ARBA" id="ARBA00022676"/>
    </source>
</evidence>